<keyword evidence="1" id="KW-0472">Membrane</keyword>
<feature type="transmembrane region" description="Helical" evidence="1">
    <location>
        <begin position="252"/>
        <end position="272"/>
    </location>
</feature>
<dbReference type="PROSITE" id="PS51257">
    <property type="entry name" value="PROKAR_LIPOPROTEIN"/>
    <property type="match status" value="1"/>
</dbReference>
<keyword evidence="4" id="KW-1185">Reference proteome</keyword>
<name>H1Q536_9BACT</name>
<keyword evidence="2" id="KW-0732">Signal</keyword>
<dbReference type="EMBL" id="AGWK01000059">
    <property type="protein sequence ID" value="EHO66014.1"/>
    <property type="molecule type" value="Genomic_DNA"/>
</dbReference>
<dbReference type="AlphaFoldDB" id="H1Q536"/>
<evidence type="ECO:0000256" key="1">
    <source>
        <dbReference type="SAM" id="Phobius"/>
    </source>
</evidence>
<dbReference type="RefSeq" id="WP_006953738.1">
    <property type="nucleotide sequence ID" value="NZ_JH594523.1"/>
</dbReference>
<protein>
    <recommendedName>
        <fullName evidence="5">Zinc ribbon domain-containing protein</fullName>
    </recommendedName>
</protein>
<keyword evidence="1" id="KW-1133">Transmembrane helix</keyword>
<proteinExistence type="predicted"/>
<dbReference type="STRING" id="883158.HMPREF9140_02024"/>
<feature type="transmembrane region" description="Helical" evidence="1">
    <location>
        <begin position="308"/>
        <end position="327"/>
    </location>
</feature>
<evidence type="ECO:0000256" key="2">
    <source>
        <dbReference type="SAM" id="SignalP"/>
    </source>
</evidence>
<gene>
    <name evidence="3" type="ORF">HMPREF9140_02024</name>
</gene>
<accession>H1Q536</accession>
<evidence type="ECO:0000313" key="3">
    <source>
        <dbReference type="EMBL" id="EHO66014.1"/>
    </source>
</evidence>
<dbReference type="HOGENOM" id="CLU_062007_0_0_10"/>
<keyword evidence="1" id="KW-0812">Transmembrane</keyword>
<organism evidence="3 4">
    <name type="scientific">Prevotella micans F0438</name>
    <dbReference type="NCBI Taxonomy" id="883158"/>
    <lineage>
        <taxon>Bacteria</taxon>
        <taxon>Pseudomonadati</taxon>
        <taxon>Bacteroidota</taxon>
        <taxon>Bacteroidia</taxon>
        <taxon>Bacteroidales</taxon>
        <taxon>Prevotellaceae</taxon>
        <taxon>Prevotella</taxon>
    </lineage>
</organism>
<sequence>MRKTFFFLHLVLLLVLTSCYHQKSPSRFHLPDSIQEAQISRHLQARGDSLSKTDTAANWYNTTSPIDSFAFRVRHHYSQGFNFIVTSDSLMLFRQQPEEVVNGMPTDSFAVRNGKSLVVADIRIIPADKTDSVWVQIATENNTFGWVHETNLLKKVDPDDPISQFISMFSNRHLIIFLVVILLIAVGYLARKILRQNAHIVHFNDINSFYPTALAILVAISATFYASIQLFASETWREFYFHPSLNPFSQPLLLNIFLILVWSMLITALATIDDVRRRLGSADTLLYLCGLTAVCAINYIVFSILTLYYVGYFLLLVYIIFALRTFFRNGVEIYICGNCSARLRRKGRCPKCGVMNE</sequence>
<reference evidence="3 4" key="1">
    <citation type="submission" date="2011-12" db="EMBL/GenBank/DDBJ databases">
        <title>The Genome Sequence of Prevotella micans F0438.</title>
        <authorList>
            <consortium name="The Broad Institute Genome Sequencing Platform"/>
            <person name="Earl A."/>
            <person name="Ward D."/>
            <person name="Feldgarden M."/>
            <person name="Gevers D."/>
            <person name="Izard J."/>
            <person name="Baranova O.V."/>
            <person name="Blanton J.M."/>
            <person name="Wade W.G."/>
            <person name="Dewhirst F.E."/>
            <person name="Young S.K."/>
            <person name="Zeng Q."/>
            <person name="Gargeya S."/>
            <person name="Fitzgerald M."/>
            <person name="Haas B."/>
            <person name="Abouelleil A."/>
            <person name="Alvarado L."/>
            <person name="Arachchi H.M."/>
            <person name="Berlin A."/>
            <person name="Chapman S.B."/>
            <person name="Gearin G."/>
            <person name="Goldberg J."/>
            <person name="Griggs A."/>
            <person name="Gujja S."/>
            <person name="Hansen M."/>
            <person name="Heiman D."/>
            <person name="Howarth C."/>
            <person name="Larimer J."/>
            <person name="Lui A."/>
            <person name="MacDonald P.J.P."/>
            <person name="McCowen C."/>
            <person name="Montmayeur A."/>
            <person name="Murphy C."/>
            <person name="Neiman D."/>
            <person name="Pearson M."/>
            <person name="Priest M."/>
            <person name="Roberts A."/>
            <person name="Saif S."/>
            <person name="Shea T."/>
            <person name="Sisk P."/>
            <person name="Stolte C."/>
            <person name="Sykes S."/>
            <person name="Wortman J."/>
            <person name="Nusbaum C."/>
            <person name="Birren B."/>
        </authorList>
    </citation>
    <scope>NUCLEOTIDE SEQUENCE [LARGE SCALE GENOMIC DNA]</scope>
    <source>
        <strain evidence="3 4">F0438</strain>
    </source>
</reference>
<feature type="transmembrane region" description="Helical" evidence="1">
    <location>
        <begin position="284"/>
        <end position="302"/>
    </location>
</feature>
<feature type="signal peptide" evidence="2">
    <location>
        <begin position="1"/>
        <end position="23"/>
    </location>
</feature>
<feature type="transmembrane region" description="Helical" evidence="1">
    <location>
        <begin position="210"/>
        <end position="232"/>
    </location>
</feature>
<evidence type="ECO:0000313" key="4">
    <source>
        <dbReference type="Proteomes" id="UP000016023"/>
    </source>
</evidence>
<dbReference type="Proteomes" id="UP000016023">
    <property type="component" value="Unassembled WGS sequence"/>
</dbReference>
<feature type="transmembrane region" description="Helical" evidence="1">
    <location>
        <begin position="173"/>
        <end position="190"/>
    </location>
</feature>
<dbReference type="PATRIC" id="fig|883158.3.peg.2026"/>
<dbReference type="eggNOG" id="ENOG502ZDI8">
    <property type="taxonomic scope" value="Bacteria"/>
</dbReference>
<comment type="caution">
    <text evidence="3">The sequence shown here is derived from an EMBL/GenBank/DDBJ whole genome shotgun (WGS) entry which is preliminary data.</text>
</comment>
<evidence type="ECO:0008006" key="5">
    <source>
        <dbReference type="Google" id="ProtNLM"/>
    </source>
</evidence>
<feature type="chain" id="PRO_5003552706" description="Zinc ribbon domain-containing protein" evidence="2">
    <location>
        <begin position="24"/>
        <end position="357"/>
    </location>
</feature>